<organism evidence="1 2">
    <name type="scientific">Zingiber officinale</name>
    <name type="common">Ginger</name>
    <name type="synonym">Amomum zingiber</name>
    <dbReference type="NCBI Taxonomy" id="94328"/>
    <lineage>
        <taxon>Eukaryota</taxon>
        <taxon>Viridiplantae</taxon>
        <taxon>Streptophyta</taxon>
        <taxon>Embryophyta</taxon>
        <taxon>Tracheophyta</taxon>
        <taxon>Spermatophyta</taxon>
        <taxon>Magnoliopsida</taxon>
        <taxon>Liliopsida</taxon>
        <taxon>Zingiberales</taxon>
        <taxon>Zingiberaceae</taxon>
        <taxon>Zingiber</taxon>
    </lineage>
</organism>
<name>A0A8J5BK98_ZINOF</name>
<dbReference type="Proteomes" id="UP000734854">
    <property type="component" value="Unassembled WGS sequence"/>
</dbReference>
<keyword evidence="2" id="KW-1185">Reference proteome</keyword>
<comment type="caution">
    <text evidence="1">The sequence shown here is derived from an EMBL/GenBank/DDBJ whole genome shotgun (WGS) entry which is preliminary data.</text>
</comment>
<sequence length="91" mass="10610">MQRFKVKPFFVMERIKTYRSKSERLCVVNRIRTFRSIVQRSYPSASVAMKDAKIKAARANARGILSKPEGIARREKERIRKKPLKLTPMAS</sequence>
<dbReference type="EMBL" id="JACMSC010000019">
    <property type="protein sequence ID" value="KAG6473698.1"/>
    <property type="molecule type" value="Genomic_DNA"/>
</dbReference>
<evidence type="ECO:0000313" key="1">
    <source>
        <dbReference type="EMBL" id="KAG6473698.1"/>
    </source>
</evidence>
<dbReference type="AlphaFoldDB" id="A0A8J5BK98"/>
<proteinExistence type="predicted"/>
<evidence type="ECO:0000313" key="2">
    <source>
        <dbReference type="Proteomes" id="UP000734854"/>
    </source>
</evidence>
<protein>
    <submittedName>
        <fullName evidence="1">Uncharacterized protein</fullName>
    </submittedName>
</protein>
<reference evidence="1 2" key="1">
    <citation type="submission" date="2020-08" db="EMBL/GenBank/DDBJ databases">
        <title>Plant Genome Project.</title>
        <authorList>
            <person name="Zhang R.-G."/>
        </authorList>
    </citation>
    <scope>NUCLEOTIDE SEQUENCE [LARGE SCALE GENOMIC DNA]</scope>
    <source>
        <tissue evidence="1">Rhizome</tissue>
    </source>
</reference>
<accession>A0A8J5BK98</accession>
<gene>
    <name evidence="1" type="ORF">ZIOFF_067615</name>
</gene>